<accession>A0A0B7AVY2</accession>
<reference evidence="1" key="1">
    <citation type="submission" date="2014-12" db="EMBL/GenBank/DDBJ databases">
        <title>Insight into the proteome of Arion vulgaris.</title>
        <authorList>
            <person name="Aradska J."/>
            <person name="Bulat T."/>
            <person name="Smidak R."/>
            <person name="Sarate P."/>
            <person name="Gangsoo J."/>
            <person name="Sialana F."/>
            <person name="Bilban M."/>
            <person name="Lubec G."/>
        </authorList>
    </citation>
    <scope>NUCLEOTIDE SEQUENCE</scope>
    <source>
        <tissue evidence="1">Skin</tissue>
    </source>
</reference>
<organism evidence="1">
    <name type="scientific">Arion vulgaris</name>
    <dbReference type="NCBI Taxonomy" id="1028688"/>
    <lineage>
        <taxon>Eukaryota</taxon>
        <taxon>Metazoa</taxon>
        <taxon>Spiralia</taxon>
        <taxon>Lophotrochozoa</taxon>
        <taxon>Mollusca</taxon>
        <taxon>Gastropoda</taxon>
        <taxon>Heterobranchia</taxon>
        <taxon>Euthyneura</taxon>
        <taxon>Panpulmonata</taxon>
        <taxon>Eupulmonata</taxon>
        <taxon>Stylommatophora</taxon>
        <taxon>Helicina</taxon>
        <taxon>Arionoidea</taxon>
        <taxon>Arionidae</taxon>
        <taxon>Arion</taxon>
    </lineage>
</organism>
<dbReference type="EMBL" id="HACG01038113">
    <property type="protein sequence ID" value="CEK84978.1"/>
    <property type="molecule type" value="Transcribed_RNA"/>
</dbReference>
<dbReference type="AlphaFoldDB" id="A0A0B7AVY2"/>
<gene>
    <name evidence="1" type="primary">ORF145549</name>
</gene>
<evidence type="ECO:0000313" key="1">
    <source>
        <dbReference type="EMBL" id="CEK84978.1"/>
    </source>
</evidence>
<feature type="non-terminal residue" evidence="1">
    <location>
        <position position="61"/>
    </location>
</feature>
<protein>
    <submittedName>
        <fullName evidence="1">Uncharacterized protein</fullName>
    </submittedName>
</protein>
<proteinExistence type="predicted"/>
<sequence length="61" mass="7018">MRSVFYDMRFPVLFLFGGSQMVNQVPIHSWVTYPLTVQNLKRELKGCQKWGNSPAVDSISL</sequence>
<name>A0A0B7AVY2_9EUPU</name>